<protein>
    <submittedName>
        <fullName evidence="1">Uncharacterized protein</fullName>
    </submittedName>
</protein>
<dbReference type="EMBL" id="JAHRIN010028240">
    <property type="protein sequence ID" value="MEQ2201585.1"/>
    <property type="molecule type" value="Genomic_DNA"/>
</dbReference>
<proteinExistence type="predicted"/>
<accession>A0ABV0R0F7</accession>
<sequence>GWAAETTPLLSRVILHRPPLDLPESESQPPLRNRGDAFLIFLIPDLCGPDGEKVCWFSCKDTAQYVHRSLRTEELSGALHPLFNSDGRLEAAHLLSSVTKNFSRRTMQSQSHQLCHIFTRISFIMILEDLENIAKDPERWVQMTAIQI</sequence>
<name>A0ABV0R0F7_9TELE</name>
<evidence type="ECO:0000313" key="1">
    <source>
        <dbReference type="EMBL" id="MEQ2201585.1"/>
    </source>
</evidence>
<keyword evidence="2" id="KW-1185">Reference proteome</keyword>
<feature type="non-terminal residue" evidence="1">
    <location>
        <position position="1"/>
    </location>
</feature>
<evidence type="ECO:0000313" key="2">
    <source>
        <dbReference type="Proteomes" id="UP001434883"/>
    </source>
</evidence>
<comment type="caution">
    <text evidence="1">The sequence shown here is derived from an EMBL/GenBank/DDBJ whole genome shotgun (WGS) entry which is preliminary data.</text>
</comment>
<dbReference type="Proteomes" id="UP001434883">
    <property type="component" value="Unassembled WGS sequence"/>
</dbReference>
<reference evidence="1 2" key="1">
    <citation type="submission" date="2021-06" db="EMBL/GenBank/DDBJ databases">
        <authorList>
            <person name="Palmer J.M."/>
        </authorList>
    </citation>
    <scope>NUCLEOTIDE SEQUENCE [LARGE SCALE GENOMIC DNA]</scope>
    <source>
        <strain evidence="1 2">XC_2019</strain>
        <tissue evidence="1">Muscle</tissue>
    </source>
</reference>
<organism evidence="1 2">
    <name type="scientific">Xenoophorus captivus</name>
    <dbReference type="NCBI Taxonomy" id="1517983"/>
    <lineage>
        <taxon>Eukaryota</taxon>
        <taxon>Metazoa</taxon>
        <taxon>Chordata</taxon>
        <taxon>Craniata</taxon>
        <taxon>Vertebrata</taxon>
        <taxon>Euteleostomi</taxon>
        <taxon>Actinopterygii</taxon>
        <taxon>Neopterygii</taxon>
        <taxon>Teleostei</taxon>
        <taxon>Neoteleostei</taxon>
        <taxon>Acanthomorphata</taxon>
        <taxon>Ovalentaria</taxon>
        <taxon>Atherinomorphae</taxon>
        <taxon>Cyprinodontiformes</taxon>
        <taxon>Goodeidae</taxon>
        <taxon>Xenoophorus</taxon>
    </lineage>
</organism>
<gene>
    <name evidence="1" type="ORF">XENOCAPTIV_014642</name>
</gene>